<dbReference type="GO" id="GO:0000828">
    <property type="term" value="F:inositol hexakisphosphate kinase activity"/>
    <property type="evidence" value="ECO:0007669"/>
    <property type="project" value="UniProtKB-ARBA"/>
</dbReference>
<dbReference type="PANTHER" id="PTHR12750">
    <property type="entry name" value="DIPHOSPHOINOSITOL PENTAKISPHOSPHATE KINASE"/>
    <property type="match status" value="1"/>
</dbReference>
<comment type="subcellular location">
    <subcellularLocation>
        <location evidence="1">Cytoplasm</location>
    </subcellularLocation>
</comment>
<evidence type="ECO:0000256" key="5">
    <source>
        <dbReference type="ARBA" id="ARBA00022679"/>
    </source>
</evidence>
<dbReference type="SUPFAM" id="SSF53254">
    <property type="entry name" value="Phosphoglycerate mutase-like"/>
    <property type="match status" value="1"/>
</dbReference>
<comment type="similarity">
    <text evidence="2">Belongs to the histidine acid phosphatase family. VIP1 subfamily.</text>
</comment>
<dbReference type="OMA" id="ISEIICI"/>
<dbReference type="EMBL" id="AMQM01004136">
    <property type="status" value="NOT_ANNOTATED_CDS"/>
    <property type="molecule type" value="Genomic_DNA"/>
</dbReference>
<dbReference type="HOGENOM" id="CLU_000914_4_0_1"/>
<dbReference type="EC" id="2.7.4.24" evidence="3"/>
<dbReference type="InterPro" id="IPR000560">
    <property type="entry name" value="His_Pase_clade-2"/>
</dbReference>
<keyword evidence="13" id="KW-1185">Reference proteome</keyword>
<dbReference type="InterPro" id="IPR029033">
    <property type="entry name" value="His_PPase_superfam"/>
</dbReference>
<reference evidence="12" key="3">
    <citation type="submission" date="2015-06" db="UniProtKB">
        <authorList>
            <consortium name="EnsemblMetazoa"/>
        </authorList>
    </citation>
    <scope>IDENTIFICATION</scope>
</reference>
<keyword evidence="8" id="KW-0067">ATP-binding</keyword>
<dbReference type="eggNOG" id="KOG1057">
    <property type="taxonomic scope" value="Eukaryota"/>
</dbReference>
<dbReference type="Proteomes" id="UP000015101">
    <property type="component" value="Unassembled WGS sequence"/>
</dbReference>
<keyword evidence="4" id="KW-0963">Cytoplasm</keyword>
<dbReference type="GO" id="GO:0005524">
    <property type="term" value="F:ATP binding"/>
    <property type="evidence" value="ECO:0007669"/>
    <property type="project" value="UniProtKB-KW"/>
</dbReference>
<keyword evidence="5" id="KW-0808">Transferase</keyword>
<comment type="catalytic activity">
    <reaction evidence="9">
        <text>5-diphospho-1D-myo-inositol 1,2,3,4,6-pentakisphosphate + ATP + H(+) = 1,5-bis(diphospho)-1D-myo-inositol 2,3,4,6-tetrakisphosphate + ADP</text>
        <dbReference type="Rhea" id="RHEA:10276"/>
        <dbReference type="ChEBI" id="CHEBI:15378"/>
        <dbReference type="ChEBI" id="CHEBI:30616"/>
        <dbReference type="ChEBI" id="CHEBI:58628"/>
        <dbReference type="ChEBI" id="CHEBI:77983"/>
        <dbReference type="ChEBI" id="CHEBI:456216"/>
        <dbReference type="EC" id="2.7.4.24"/>
    </reaction>
    <physiologicalReaction direction="left-to-right" evidence="9">
        <dbReference type="Rhea" id="RHEA:10277"/>
    </physiologicalReaction>
</comment>
<dbReference type="RefSeq" id="XP_009017170.1">
    <property type="nucleotide sequence ID" value="XM_009018922.1"/>
</dbReference>
<gene>
    <name evidence="12" type="primary">20215637</name>
    <name evidence="11" type="ORF">HELRODRAFT_79032</name>
</gene>
<evidence type="ECO:0000313" key="13">
    <source>
        <dbReference type="Proteomes" id="UP000015101"/>
    </source>
</evidence>
<name>T1G3I9_HELRO</name>
<dbReference type="InterPro" id="IPR037446">
    <property type="entry name" value="His_Pase_VIP1"/>
</dbReference>
<evidence type="ECO:0000256" key="6">
    <source>
        <dbReference type="ARBA" id="ARBA00022741"/>
    </source>
</evidence>
<proteinExistence type="inferred from homology"/>
<dbReference type="STRING" id="6412.T1G3I9"/>
<dbReference type="GO" id="GO:0000829">
    <property type="term" value="F:diphosphoinositol pentakisphosphate kinase activity"/>
    <property type="evidence" value="ECO:0007669"/>
    <property type="project" value="InterPro"/>
</dbReference>
<protein>
    <recommendedName>
        <fullName evidence="3">diphosphoinositol-pentakisphosphate 1-kinase</fullName>
        <ecNumber evidence="3">2.7.4.24</ecNumber>
    </recommendedName>
</protein>
<dbReference type="GO" id="GO:0005737">
    <property type="term" value="C:cytoplasm"/>
    <property type="evidence" value="ECO:0007669"/>
    <property type="project" value="UniProtKB-SubCell"/>
</dbReference>
<evidence type="ECO:0000313" key="11">
    <source>
        <dbReference type="EMBL" id="ESO04591.1"/>
    </source>
</evidence>
<sequence length="386" mass="43896">GDYGQSPGLGLLRLHSTFRHDLKIYASDEGRVQMTAAAFAKGFLALEGELTPILVQMVKSANMNGLLDNENQSTEYHKAVKEKLQSLLNVDREFNDEDYETFVPTKSASVIKAMAFVGNPRLACLKMHAMMVSLVERVNELKEDPKASDMKLYHGESWELMNRRWGKLVKDFILADGQFDISKVPDIYDCVKYDLQHNSKVLRFTDIEALHTLAKAMADIVIPQEYGMTEDEKLGIGRCICTPLLRKILADFQRNEDGDEPTRLDSRYSEGVTSPQRHVKTRLYFTSESHIHSLLTMLRYGGLCDSKVDEQWARAMDYVGTVSELNYLSQVVIMLYEDPTKTLNSDERFHVELHFSPGAYCVGQNKEYLGGRGYRPQHGEKKMVSD</sequence>
<accession>T1G3I9</accession>
<dbReference type="AlphaFoldDB" id="T1G3I9"/>
<dbReference type="EnsemblMetazoa" id="HelroT79032">
    <property type="protein sequence ID" value="HelroP79032"/>
    <property type="gene ID" value="HelroG79032"/>
</dbReference>
<evidence type="ECO:0000256" key="4">
    <source>
        <dbReference type="ARBA" id="ARBA00022490"/>
    </source>
</evidence>
<dbReference type="OrthoDB" id="18042at2759"/>
<dbReference type="InParanoid" id="T1G3I9"/>
<dbReference type="PANTHER" id="PTHR12750:SF9">
    <property type="entry name" value="INOSITOL HEXAKISPHOSPHATE AND DIPHOSPHOINOSITOL-PENTAKISPHOSPHATE KINASE"/>
    <property type="match status" value="1"/>
</dbReference>
<dbReference type="GeneID" id="20215637"/>
<keyword evidence="7" id="KW-0418">Kinase</keyword>
<reference evidence="11 13" key="2">
    <citation type="journal article" date="2013" name="Nature">
        <title>Insights into bilaterian evolution from three spiralian genomes.</title>
        <authorList>
            <person name="Simakov O."/>
            <person name="Marletaz F."/>
            <person name="Cho S.J."/>
            <person name="Edsinger-Gonzales E."/>
            <person name="Havlak P."/>
            <person name="Hellsten U."/>
            <person name="Kuo D.H."/>
            <person name="Larsson T."/>
            <person name="Lv J."/>
            <person name="Arendt D."/>
            <person name="Savage R."/>
            <person name="Osoegawa K."/>
            <person name="de Jong P."/>
            <person name="Grimwood J."/>
            <person name="Chapman J.A."/>
            <person name="Shapiro H."/>
            <person name="Aerts A."/>
            <person name="Otillar R.P."/>
            <person name="Terry A.Y."/>
            <person name="Boore J.L."/>
            <person name="Grigoriev I.V."/>
            <person name="Lindberg D.R."/>
            <person name="Seaver E.C."/>
            <person name="Weisblat D.A."/>
            <person name="Putnam N.H."/>
            <person name="Rokhsar D.S."/>
        </authorList>
    </citation>
    <scope>NUCLEOTIDE SEQUENCE</scope>
</reference>
<evidence type="ECO:0000256" key="8">
    <source>
        <dbReference type="ARBA" id="ARBA00022840"/>
    </source>
</evidence>
<comment type="catalytic activity">
    <reaction evidence="10">
        <text>1D-myo-inositol hexakisphosphate + ATP = 1-diphospho-1D-myo-inositol 2,3,4,5,6-pentakisphosphate + ADP</text>
        <dbReference type="Rhea" id="RHEA:37459"/>
        <dbReference type="ChEBI" id="CHEBI:30616"/>
        <dbReference type="ChEBI" id="CHEBI:58130"/>
        <dbReference type="ChEBI" id="CHEBI:74946"/>
        <dbReference type="ChEBI" id="CHEBI:456216"/>
        <dbReference type="EC" id="2.7.4.24"/>
    </reaction>
    <physiologicalReaction direction="left-to-right" evidence="10">
        <dbReference type="Rhea" id="RHEA:37460"/>
    </physiologicalReaction>
</comment>
<dbReference type="CTD" id="20215637"/>
<dbReference type="Pfam" id="PF00328">
    <property type="entry name" value="His_Phos_2"/>
    <property type="match status" value="1"/>
</dbReference>
<evidence type="ECO:0000256" key="9">
    <source>
        <dbReference type="ARBA" id="ARBA00033696"/>
    </source>
</evidence>
<dbReference type="KEGG" id="hro:HELRODRAFT_79032"/>
<evidence type="ECO:0000256" key="10">
    <source>
        <dbReference type="ARBA" id="ARBA00034629"/>
    </source>
</evidence>
<organism evidence="12 13">
    <name type="scientific">Helobdella robusta</name>
    <name type="common">Californian leech</name>
    <dbReference type="NCBI Taxonomy" id="6412"/>
    <lineage>
        <taxon>Eukaryota</taxon>
        <taxon>Metazoa</taxon>
        <taxon>Spiralia</taxon>
        <taxon>Lophotrochozoa</taxon>
        <taxon>Annelida</taxon>
        <taxon>Clitellata</taxon>
        <taxon>Hirudinea</taxon>
        <taxon>Rhynchobdellida</taxon>
        <taxon>Glossiphoniidae</taxon>
        <taxon>Helobdella</taxon>
    </lineage>
</organism>
<evidence type="ECO:0000256" key="3">
    <source>
        <dbReference type="ARBA" id="ARBA00012893"/>
    </source>
</evidence>
<reference evidence="13" key="1">
    <citation type="submission" date="2012-12" db="EMBL/GenBank/DDBJ databases">
        <authorList>
            <person name="Hellsten U."/>
            <person name="Grimwood J."/>
            <person name="Chapman J.A."/>
            <person name="Shapiro H."/>
            <person name="Aerts A."/>
            <person name="Otillar R.P."/>
            <person name="Terry A.Y."/>
            <person name="Boore J.L."/>
            <person name="Simakov O."/>
            <person name="Marletaz F."/>
            <person name="Cho S.-J."/>
            <person name="Edsinger-Gonzales E."/>
            <person name="Havlak P."/>
            <person name="Kuo D.-H."/>
            <person name="Larsson T."/>
            <person name="Lv J."/>
            <person name="Arendt D."/>
            <person name="Savage R."/>
            <person name="Osoegawa K."/>
            <person name="de Jong P."/>
            <person name="Lindberg D.R."/>
            <person name="Seaver E.C."/>
            <person name="Weisblat D.A."/>
            <person name="Putnam N.H."/>
            <person name="Grigoriev I.V."/>
            <person name="Rokhsar D.S."/>
        </authorList>
    </citation>
    <scope>NUCLEOTIDE SEQUENCE</scope>
</reference>
<evidence type="ECO:0000256" key="1">
    <source>
        <dbReference type="ARBA" id="ARBA00004496"/>
    </source>
</evidence>
<evidence type="ECO:0000256" key="2">
    <source>
        <dbReference type="ARBA" id="ARBA00005609"/>
    </source>
</evidence>
<dbReference type="Gene3D" id="3.40.50.1240">
    <property type="entry name" value="Phosphoglycerate mutase-like"/>
    <property type="match status" value="1"/>
</dbReference>
<keyword evidence="6" id="KW-0547">Nucleotide-binding</keyword>
<evidence type="ECO:0000313" key="12">
    <source>
        <dbReference type="EnsemblMetazoa" id="HelroP79032"/>
    </source>
</evidence>
<dbReference type="EMBL" id="KB096457">
    <property type="protein sequence ID" value="ESO04591.1"/>
    <property type="molecule type" value="Genomic_DNA"/>
</dbReference>
<evidence type="ECO:0000256" key="7">
    <source>
        <dbReference type="ARBA" id="ARBA00022777"/>
    </source>
</evidence>